<evidence type="ECO:0000313" key="5">
    <source>
        <dbReference type="Proteomes" id="UP001295423"/>
    </source>
</evidence>
<evidence type="ECO:0000256" key="2">
    <source>
        <dbReference type="SAM" id="MobiDB-lite"/>
    </source>
</evidence>
<keyword evidence="3" id="KW-1133">Transmembrane helix</keyword>
<keyword evidence="5" id="KW-1185">Reference proteome</keyword>
<proteinExistence type="predicted"/>
<sequence>MVIQRFDRRIIPDHRYTRRNRIVSNIVNGGKCLFLGDFPTFQESTVSNNKVTYLEASRILQEQKMRDVVLLQGNIYSKAILLQYTSTPAGRVGRASQYCKNPTGNGKTFLVEDVQNAPFALTGKELLDYAIRSSGEDPNAIFPHEVKIILEKDLQIKVDEETHYSLLWYVTKLESASSCWVEDADAAFNDFLNSPDRDNEFIGPVELTRIFVSFFIAALLLLLPGIVSKLVLQEQPSPSKQQHEDEVARAEEALVDAKLELEAKIEELKDYKEVIQRLHGENEQSKYSIAIWKASIEVFQKRQRELMQDRNTYRSMVWQAEQKVAWSHPGFNDNNSGEPIKIPEWLTQD</sequence>
<dbReference type="EMBL" id="CAKOGP040002025">
    <property type="protein sequence ID" value="CAJ1959838.1"/>
    <property type="molecule type" value="Genomic_DNA"/>
</dbReference>
<dbReference type="AlphaFoldDB" id="A0AAD2JL47"/>
<evidence type="ECO:0000256" key="3">
    <source>
        <dbReference type="SAM" id="Phobius"/>
    </source>
</evidence>
<evidence type="ECO:0000313" key="4">
    <source>
        <dbReference type="EMBL" id="CAJ1959838.1"/>
    </source>
</evidence>
<accession>A0AAD2JL47</accession>
<feature type="coiled-coil region" evidence="1">
    <location>
        <begin position="240"/>
        <end position="281"/>
    </location>
</feature>
<organism evidence="4 5">
    <name type="scientific">Cylindrotheca closterium</name>
    <dbReference type="NCBI Taxonomy" id="2856"/>
    <lineage>
        <taxon>Eukaryota</taxon>
        <taxon>Sar</taxon>
        <taxon>Stramenopiles</taxon>
        <taxon>Ochrophyta</taxon>
        <taxon>Bacillariophyta</taxon>
        <taxon>Bacillariophyceae</taxon>
        <taxon>Bacillariophycidae</taxon>
        <taxon>Bacillariales</taxon>
        <taxon>Bacillariaceae</taxon>
        <taxon>Cylindrotheca</taxon>
    </lineage>
</organism>
<gene>
    <name evidence="4" type="ORF">CYCCA115_LOCUS18257</name>
</gene>
<feature type="transmembrane region" description="Helical" evidence="3">
    <location>
        <begin position="210"/>
        <end position="232"/>
    </location>
</feature>
<keyword evidence="1" id="KW-0175">Coiled coil</keyword>
<evidence type="ECO:0000256" key="1">
    <source>
        <dbReference type="SAM" id="Coils"/>
    </source>
</evidence>
<comment type="caution">
    <text evidence="4">The sequence shown here is derived from an EMBL/GenBank/DDBJ whole genome shotgun (WGS) entry which is preliminary data.</text>
</comment>
<protein>
    <submittedName>
        <fullName evidence="4">Uncharacterized protein</fullName>
    </submittedName>
</protein>
<reference evidence="4" key="1">
    <citation type="submission" date="2023-08" db="EMBL/GenBank/DDBJ databases">
        <authorList>
            <person name="Audoor S."/>
            <person name="Bilcke G."/>
        </authorList>
    </citation>
    <scope>NUCLEOTIDE SEQUENCE</scope>
</reference>
<keyword evidence="3" id="KW-0812">Transmembrane</keyword>
<keyword evidence="3" id="KW-0472">Membrane</keyword>
<feature type="region of interest" description="Disordered" evidence="2">
    <location>
        <begin position="329"/>
        <end position="349"/>
    </location>
</feature>
<name>A0AAD2JL47_9STRA</name>
<dbReference type="Proteomes" id="UP001295423">
    <property type="component" value="Unassembled WGS sequence"/>
</dbReference>